<feature type="transmembrane region" description="Helical" evidence="8">
    <location>
        <begin position="412"/>
        <end position="432"/>
    </location>
</feature>
<feature type="transmembrane region" description="Helical" evidence="8">
    <location>
        <begin position="76"/>
        <end position="96"/>
    </location>
</feature>
<reference evidence="9 10" key="1">
    <citation type="submission" date="2016-03" db="EMBL/GenBank/DDBJ databases">
        <title>Niastella vici sp. nov., isolated from farmland soil.</title>
        <authorList>
            <person name="Chen L."/>
            <person name="Wang D."/>
            <person name="Yang S."/>
            <person name="Wang G."/>
        </authorList>
    </citation>
    <scope>NUCLEOTIDE SEQUENCE [LARGE SCALE GENOMIC DNA]</scope>
    <source>
        <strain evidence="9 10">DJ57</strain>
    </source>
</reference>
<dbReference type="GO" id="GO:0016746">
    <property type="term" value="F:acyltransferase activity"/>
    <property type="evidence" value="ECO:0007669"/>
    <property type="project" value="UniProtKB-KW"/>
</dbReference>
<dbReference type="InterPro" id="IPR004299">
    <property type="entry name" value="MBOAT_fam"/>
</dbReference>
<dbReference type="GO" id="GO:0042121">
    <property type="term" value="P:alginic acid biosynthetic process"/>
    <property type="evidence" value="ECO:0007669"/>
    <property type="project" value="InterPro"/>
</dbReference>
<feature type="transmembrane region" description="Helical" evidence="8">
    <location>
        <begin position="444"/>
        <end position="462"/>
    </location>
</feature>
<comment type="similarity">
    <text evidence="2 7">Belongs to the membrane-bound acyltransferase family.</text>
</comment>
<feature type="transmembrane region" description="Helical" evidence="8">
    <location>
        <begin position="151"/>
        <end position="169"/>
    </location>
</feature>
<feature type="transmembrane region" description="Helical" evidence="8">
    <location>
        <begin position="7"/>
        <end position="23"/>
    </location>
</feature>
<keyword evidence="6 7" id="KW-0472">Membrane</keyword>
<comment type="caution">
    <text evidence="9">The sequence shown here is derived from an EMBL/GenBank/DDBJ whole genome shotgun (WGS) entry which is preliminary data.</text>
</comment>
<protein>
    <submittedName>
        <fullName evidence="9">Acyltransferase</fullName>
    </submittedName>
</protein>
<keyword evidence="3 7" id="KW-1003">Cell membrane</keyword>
<feature type="transmembrane region" description="Helical" evidence="8">
    <location>
        <begin position="43"/>
        <end position="64"/>
    </location>
</feature>
<name>A0A1V9G0R3_9BACT</name>
<keyword evidence="7 9" id="KW-0808">Transferase</keyword>
<gene>
    <name evidence="9" type="ORF">A3860_22375</name>
</gene>
<evidence type="ECO:0000256" key="2">
    <source>
        <dbReference type="ARBA" id="ARBA00010323"/>
    </source>
</evidence>
<proteinExistence type="inferred from homology"/>
<dbReference type="PIRSF" id="PIRSF016636">
    <property type="entry name" value="AlgI_DltB"/>
    <property type="match status" value="1"/>
</dbReference>
<evidence type="ECO:0000256" key="4">
    <source>
        <dbReference type="ARBA" id="ARBA00022692"/>
    </source>
</evidence>
<evidence type="ECO:0000256" key="6">
    <source>
        <dbReference type="ARBA" id="ARBA00023136"/>
    </source>
</evidence>
<keyword evidence="7 9" id="KW-0012">Acyltransferase</keyword>
<sequence>MLFNSFTFLLFLPLVFVLYWFVFKPLRWQNVLILVASYFFYGWWSWKFMILLAVSTFADYLYGFWVASPNRKKAQFFLWLSVINNLGILGVFKYYNFFALEFKEAFALIGFHTNPVLLKVAIPIGISFYTFHGMSYVFDIYRGKQKPVRNFVDYAVFVSFFPLLVAGPIERANHLLPQIQKKRFFNYAQAVAGCRLMLWGMFKKIVIADSLATIVDSIFNNYQHQSGLTLIIGAIAFSFQIYGDFSGYSDIAMGTAKLFGFELLSNFRFPYFSRDVAEFWRRWHISLSSWFRDYLYIPLGGSKEGKLKAVRNTFIIFLVSGFWHGASWNYIAWGFLHACGFLPLLLLQRNRRHASDVVAQYRKYPTGKELWQMASTFTFVTFAWVFFRAKDMFTAAGYLKGAITNYKHPKEALAYCNVFYYIIPLLLIDWWLRRDERNLSVPKRGKRIVYMVLALLVIFYFGKKTNFIYFQF</sequence>
<keyword evidence="5 8" id="KW-1133">Transmembrane helix</keyword>
<dbReference type="GO" id="GO:0005886">
    <property type="term" value="C:plasma membrane"/>
    <property type="evidence" value="ECO:0007669"/>
    <property type="project" value="UniProtKB-SubCell"/>
</dbReference>
<feature type="transmembrane region" description="Helical" evidence="8">
    <location>
        <begin position="309"/>
        <end position="325"/>
    </location>
</feature>
<dbReference type="InterPro" id="IPR028362">
    <property type="entry name" value="AlgI"/>
</dbReference>
<evidence type="ECO:0000256" key="3">
    <source>
        <dbReference type="ARBA" id="ARBA00022475"/>
    </source>
</evidence>
<dbReference type="EMBL" id="LVYD01000043">
    <property type="protein sequence ID" value="OQP64154.1"/>
    <property type="molecule type" value="Genomic_DNA"/>
</dbReference>
<organism evidence="9 10">
    <name type="scientific">Niastella vici</name>
    <dbReference type="NCBI Taxonomy" id="1703345"/>
    <lineage>
        <taxon>Bacteria</taxon>
        <taxon>Pseudomonadati</taxon>
        <taxon>Bacteroidota</taxon>
        <taxon>Chitinophagia</taxon>
        <taxon>Chitinophagales</taxon>
        <taxon>Chitinophagaceae</taxon>
        <taxon>Niastella</taxon>
    </lineage>
</organism>
<feature type="transmembrane region" description="Helical" evidence="8">
    <location>
        <begin position="370"/>
        <end position="387"/>
    </location>
</feature>
<dbReference type="AlphaFoldDB" id="A0A1V9G0R3"/>
<evidence type="ECO:0000313" key="9">
    <source>
        <dbReference type="EMBL" id="OQP64154.1"/>
    </source>
</evidence>
<dbReference type="InterPro" id="IPR051085">
    <property type="entry name" value="MB_O-acyltransferase"/>
</dbReference>
<dbReference type="PANTHER" id="PTHR13285">
    <property type="entry name" value="ACYLTRANSFERASE"/>
    <property type="match status" value="1"/>
</dbReference>
<keyword evidence="4 8" id="KW-0812">Transmembrane</keyword>
<evidence type="ECO:0000256" key="5">
    <source>
        <dbReference type="ARBA" id="ARBA00022989"/>
    </source>
</evidence>
<dbReference type="PIRSF" id="PIRSF500217">
    <property type="entry name" value="AlgI"/>
    <property type="match status" value="1"/>
</dbReference>
<feature type="transmembrane region" description="Helical" evidence="8">
    <location>
        <begin position="116"/>
        <end position="139"/>
    </location>
</feature>
<dbReference type="PANTHER" id="PTHR13285:SF18">
    <property type="entry name" value="PROTEIN-CYSTEINE N-PALMITOYLTRANSFERASE RASP"/>
    <property type="match status" value="1"/>
</dbReference>
<evidence type="ECO:0000313" key="10">
    <source>
        <dbReference type="Proteomes" id="UP000192796"/>
    </source>
</evidence>
<evidence type="ECO:0000256" key="1">
    <source>
        <dbReference type="ARBA" id="ARBA00004651"/>
    </source>
</evidence>
<accession>A0A1V9G0R3</accession>
<dbReference type="Proteomes" id="UP000192796">
    <property type="component" value="Unassembled WGS sequence"/>
</dbReference>
<evidence type="ECO:0000256" key="8">
    <source>
        <dbReference type="SAM" id="Phobius"/>
    </source>
</evidence>
<dbReference type="OrthoDB" id="9805788at2"/>
<evidence type="ECO:0000256" key="7">
    <source>
        <dbReference type="PIRNR" id="PIRNR016636"/>
    </source>
</evidence>
<keyword evidence="10" id="KW-1185">Reference proteome</keyword>
<dbReference type="Pfam" id="PF03062">
    <property type="entry name" value="MBOAT"/>
    <property type="match status" value="1"/>
</dbReference>
<dbReference type="STRING" id="1703345.A3860_22375"/>
<dbReference type="InterPro" id="IPR024194">
    <property type="entry name" value="Ac/AlaTfrase_AlgI/DltB"/>
</dbReference>
<comment type="subcellular location">
    <subcellularLocation>
        <location evidence="1">Cell membrane</location>
        <topology evidence="1">Multi-pass membrane protein</topology>
    </subcellularLocation>
</comment>